<reference evidence="1 2" key="1">
    <citation type="submission" date="2012-04" db="EMBL/GenBank/DDBJ databases">
        <title>The Genome Sequence of Bacillus cereus VD154.</title>
        <authorList>
            <consortium name="The Broad Institute Genome Sequencing Platform"/>
            <consortium name="The Broad Institute Genome Sequencing Center for Infectious Disease"/>
            <person name="Feldgarden M."/>
            <person name="Van der Auwera G.A."/>
            <person name="Mahillon J."/>
            <person name="Duprez V."/>
            <person name="Timmery S."/>
            <person name="Mattelet C."/>
            <person name="Dierick K."/>
            <person name="Sun M."/>
            <person name="Yu Z."/>
            <person name="Zhu L."/>
            <person name="Hu X."/>
            <person name="Shank E.B."/>
            <person name="Swiecicka I."/>
            <person name="Hansen B.M."/>
            <person name="Andrup L."/>
            <person name="Young S.K."/>
            <person name="Zeng Q."/>
            <person name="Gargeya S."/>
            <person name="Fitzgerald M."/>
            <person name="Haas B."/>
            <person name="Abouelleil A."/>
            <person name="Alvarado L."/>
            <person name="Arachchi H.M."/>
            <person name="Berlin A."/>
            <person name="Chapman S.B."/>
            <person name="Goldberg J."/>
            <person name="Griggs A."/>
            <person name="Gujja S."/>
            <person name="Hansen M."/>
            <person name="Howarth C."/>
            <person name="Imamovic A."/>
            <person name="Larimer J."/>
            <person name="McCowen C."/>
            <person name="Montmayeur A."/>
            <person name="Murphy C."/>
            <person name="Neiman D."/>
            <person name="Pearson M."/>
            <person name="Priest M."/>
            <person name="Roberts A."/>
            <person name="Saif S."/>
            <person name="Shea T."/>
            <person name="Sisk P."/>
            <person name="Sykes S."/>
            <person name="Wortman J."/>
            <person name="Nusbaum C."/>
            <person name="Birren B."/>
        </authorList>
    </citation>
    <scope>NUCLEOTIDE SEQUENCE [LARGE SCALE GENOMIC DNA]</scope>
    <source>
        <strain evidence="1 2">VD154</strain>
    </source>
</reference>
<name>A0A9W5NZ16_BACCE</name>
<organism evidence="1 2">
    <name type="scientific">Bacillus cereus VD154</name>
    <dbReference type="NCBI Taxonomy" id="1053238"/>
    <lineage>
        <taxon>Bacteria</taxon>
        <taxon>Bacillati</taxon>
        <taxon>Bacillota</taxon>
        <taxon>Bacilli</taxon>
        <taxon>Bacillales</taxon>
        <taxon>Bacillaceae</taxon>
        <taxon>Bacillus</taxon>
        <taxon>Bacillus cereus group</taxon>
    </lineage>
</organism>
<gene>
    <name evidence="1" type="ORF">IK5_06247</name>
</gene>
<dbReference type="AlphaFoldDB" id="A0A9W5NZ16"/>
<dbReference type="Proteomes" id="UP000006967">
    <property type="component" value="Unassembled WGS sequence"/>
</dbReference>
<sequence length="49" mass="5909">MYPKWIDNMAFSKAHKELLIQLYSKQITRREYDSMVNELYVLDTKGIVK</sequence>
<accession>A0A9W5NZ16</accession>
<dbReference type="EMBL" id="AHFG01000109">
    <property type="protein sequence ID" value="EJR59610.1"/>
    <property type="molecule type" value="Genomic_DNA"/>
</dbReference>
<proteinExistence type="predicted"/>
<comment type="caution">
    <text evidence="1">The sequence shown here is derived from an EMBL/GenBank/DDBJ whole genome shotgun (WGS) entry which is preliminary data.</text>
</comment>
<evidence type="ECO:0000313" key="1">
    <source>
        <dbReference type="EMBL" id="EJR59610.1"/>
    </source>
</evidence>
<evidence type="ECO:0000313" key="2">
    <source>
        <dbReference type="Proteomes" id="UP000006967"/>
    </source>
</evidence>
<protein>
    <submittedName>
        <fullName evidence="1">Uncharacterized protein</fullName>
    </submittedName>
</protein>